<dbReference type="Proteomes" id="UP001519460">
    <property type="component" value="Unassembled WGS sequence"/>
</dbReference>
<feature type="domain" description="Tyrosine-protein kinase ephrin type A/B receptor-like" evidence="2">
    <location>
        <begin position="150"/>
        <end position="188"/>
    </location>
</feature>
<evidence type="ECO:0000313" key="4">
    <source>
        <dbReference type="Proteomes" id="UP001519460"/>
    </source>
</evidence>
<evidence type="ECO:0000313" key="3">
    <source>
        <dbReference type="EMBL" id="KAK7498509.1"/>
    </source>
</evidence>
<feature type="domain" description="Tyrosine-protein kinase ephrin type A/B receptor-like" evidence="2">
    <location>
        <begin position="260"/>
        <end position="300"/>
    </location>
</feature>
<dbReference type="InterPro" id="IPR009030">
    <property type="entry name" value="Growth_fac_rcpt_cys_sf"/>
</dbReference>
<dbReference type="SMART" id="SM01411">
    <property type="entry name" value="Ephrin_rec_like"/>
    <property type="match status" value="5"/>
</dbReference>
<dbReference type="SUPFAM" id="SSF57184">
    <property type="entry name" value="Growth factor receptor domain"/>
    <property type="match status" value="1"/>
</dbReference>
<name>A0ABD0LFX4_9CAEN</name>
<comment type="caution">
    <text evidence="3">The sequence shown here is derived from an EMBL/GenBank/DDBJ whole genome shotgun (WGS) entry which is preliminary data.</text>
</comment>
<proteinExistence type="predicted"/>
<dbReference type="InterPro" id="IPR052071">
    <property type="entry name" value="SCUB_EGF-like_domain"/>
</dbReference>
<organism evidence="3 4">
    <name type="scientific">Batillaria attramentaria</name>
    <dbReference type="NCBI Taxonomy" id="370345"/>
    <lineage>
        <taxon>Eukaryota</taxon>
        <taxon>Metazoa</taxon>
        <taxon>Spiralia</taxon>
        <taxon>Lophotrochozoa</taxon>
        <taxon>Mollusca</taxon>
        <taxon>Gastropoda</taxon>
        <taxon>Caenogastropoda</taxon>
        <taxon>Sorbeoconcha</taxon>
        <taxon>Cerithioidea</taxon>
        <taxon>Batillariidae</taxon>
        <taxon>Batillaria</taxon>
    </lineage>
</organism>
<feature type="non-terminal residue" evidence="3">
    <location>
        <position position="1"/>
    </location>
</feature>
<dbReference type="EMBL" id="JACVVK020000050">
    <property type="protein sequence ID" value="KAK7498509.1"/>
    <property type="molecule type" value="Genomic_DNA"/>
</dbReference>
<feature type="domain" description="Tyrosine-protein kinase ephrin type A/B receptor-like" evidence="2">
    <location>
        <begin position="209"/>
        <end position="245"/>
    </location>
</feature>
<gene>
    <name evidence="3" type="ORF">BaRGS_00010169</name>
</gene>
<dbReference type="AlphaFoldDB" id="A0ABD0LFX4"/>
<dbReference type="PANTHER" id="PTHR24046:SF5">
    <property type="entry name" value="EGF-LIKE DOMAIN-CONTAINING PROTEIN"/>
    <property type="match status" value="1"/>
</dbReference>
<accession>A0ABD0LFX4</accession>
<keyword evidence="4" id="KW-1185">Reference proteome</keyword>
<feature type="domain" description="Tyrosine-protein kinase ephrin type A/B receptor-like" evidence="2">
    <location>
        <begin position="366"/>
        <end position="412"/>
    </location>
</feature>
<feature type="chain" id="PRO_5044834858" description="Tyrosine-protein kinase ephrin type A/B receptor-like domain-containing protein" evidence="1">
    <location>
        <begin position="25"/>
        <end position="481"/>
    </location>
</feature>
<dbReference type="Gene3D" id="2.10.50.10">
    <property type="entry name" value="Tumor Necrosis Factor Receptor, subunit A, domain 2"/>
    <property type="match status" value="4"/>
</dbReference>
<dbReference type="Pfam" id="PF07699">
    <property type="entry name" value="Ephrin_rec_like"/>
    <property type="match status" value="5"/>
</dbReference>
<feature type="signal peptide" evidence="1">
    <location>
        <begin position="1"/>
        <end position="24"/>
    </location>
</feature>
<sequence>FNVYIMTMKAQLVLLASLFAAVYSEELLQDLLHLLAVFIQVFFHLQGVEPVSKFNTVFGFEYRVYQLLEQVISLPPNPQDLEGRWFSVGVFLPLGVLEAPQHFRCSHSYHAEVTGWNSSFIVQETSKGVSRHTPEVKNACPPGQELTEDGGCTECPIGFYKPSSETLCGPCDIGLVTNFTGADSQDDCNVADNQPGYYRQRPDVTVNAPCPIGTYQPDKWQYDCISCGGDRYRTDRVAAVSASECRFFCPAGQERVGTEDQCKPCDVGFYRTGDNPYSSCALCPNNTRTLTTGSITVADCDIYKCPAGQRPASNQEVCEYCPRGTYQPLNDQTDCIQCPGAKQDTRTAGSKFLADCETYCDPGYEKASNGSCFKCPIGFYKDNTIDNFHTCTRCTDVRYVTPFEGATSDTQCTIQFPCTEGRGACEAKTDWSVVTDFTNYWCCPMYHSLRLQNFLTGVRICTCSLWSDYTPPRATAAAADN</sequence>
<evidence type="ECO:0000259" key="2">
    <source>
        <dbReference type="Pfam" id="PF07699"/>
    </source>
</evidence>
<dbReference type="PANTHER" id="PTHR24046">
    <property type="entry name" value="SIGNAL PEPTIDE, CUB AND EGF-LIKE DOMAIN-CONTAINING"/>
    <property type="match status" value="1"/>
</dbReference>
<keyword evidence="1" id="KW-0732">Signal</keyword>
<dbReference type="InterPro" id="IPR011641">
    <property type="entry name" value="Tyr-kin_ephrin_A/B_rcpt-like"/>
</dbReference>
<evidence type="ECO:0000256" key="1">
    <source>
        <dbReference type="SAM" id="SignalP"/>
    </source>
</evidence>
<protein>
    <recommendedName>
        <fullName evidence="2">Tyrosine-protein kinase ephrin type A/B receptor-like domain-containing protein</fullName>
    </recommendedName>
</protein>
<feature type="domain" description="Tyrosine-protein kinase ephrin type A/B receptor-like" evidence="2">
    <location>
        <begin position="312"/>
        <end position="356"/>
    </location>
</feature>
<reference evidence="3 4" key="1">
    <citation type="journal article" date="2023" name="Sci. Data">
        <title>Genome assembly of the Korean intertidal mud-creeper Batillaria attramentaria.</title>
        <authorList>
            <person name="Patra A.K."/>
            <person name="Ho P.T."/>
            <person name="Jun S."/>
            <person name="Lee S.J."/>
            <person name="Kim Y."/>
            <person name="Won Y.J."/>
        </authorList>
    </citation>
    <scope>NUCLEOTIDE SEQUENCE [LARGE SCALE GENOMIC DNA]</scope>
    <source>
        <strain evidence="3">Wonlab-2016</strain>
    </source>
</reference>